<dbReference type="EnsemblMetazoa" id="GAUT007077-RA">
    <property type="protein sequence ID" value="GAUT007077-PA"/>
    <property type="gene ID" value="GAUT007077"/>
</dbReference>
<name>A0A1A9UJP5_GLOAU</name>
<evidence type="ECO:0000313" key="2">
    <source>
        <dbReference type="Proteomes" id="UP000078200"/>
    </source>
</evidence>
<dbReference type="Proteomes" id="UP000078200">
    <property type="component" value="Unassembled WGS sequence"/>
</dbReference>
<sequence>MSLLGEVQALQAVYTSAVRQQAVLVKGDNKTIEKNAKLAVIFAKYFLLWNVNESSINRTLNKIKKLTVVNTNFLKPVLSKRVCITNQEPFISNYKRLRSVYIATLTQNFTVKCIIKLVYNTRGYPVSIRVTLTNLKNIREKISRFGFKFVCCWNCKVKAYSWYQRAKN</sequence>
<keyword evidence="2" id="KW-1185">Reference proteome</keyword>
<dbReference type="AlphaFoldDB" id="A0A1A9UJP5"/>
<protein>
    <submittedName>
        <fullName evidence="1">Uncharacterized protein</fullName>
    </submittedName>
</protein>
<reference evidence="1" key="1">
    <citation type="submission" date="2020-05" db="UniProtKB">
        <authorList>
            <consortium name="EnsemblMetazoa"/>
        </authorList>
    </citation>
    <scope>IDENTIFICATION</scope>
    <source>
        <strain evidence="1">TTRI</strain>
    </source>
</reference>
<proteinExistence type="predicted"/>
<organism evidence="1 2">
    <name type="scientific">Glossina austeni</name>
    <name type="common">Savannah tsetse fly</name>
    <dbReference type="NCBI Taxonomy" id="7395"/>
    <lineage>
        <taxon>Eukaryota</taxon>
        <taxon>Metazoa</taxon>
        <taxon>Ecdysozoa</taxon>
        <taxon>Arthropoda</taxon>
        <taxon>Hexapoda</taxon>
        <taxon>Insecta</taxon>
        <taxon>Pterygota</taxon>
        <taxon>Neoptera</taxon>
        <taxon>Endopterygota</taxon>
        <taxon>Diptera</taxon>
        <taxon>Brachycera</taxon>
        <taxon>Muscomorpha</taxon>
        <taxon>Hippoboscoidea</taxon>
        <taxon>Glossinidae</taxon>
        <taxon>Glossina</taxon>
    </lineage>
</organism>
<evidence type="ECO:0000313" key="1">
    <source>
        <dbReference type="EnsemblMetazoa" id="GAUT007077-PA"/>
    </source>
</evidence>
<dbReference type="VEuPathDB" id="VectorBase:GAUT007077"/>
<accession>A0A1A9UJP5</accession>